<dbReference type="Gene3D" id="1.10.101.10">
    <property type="entry name" value="PGBD-like superfamily/PGBD"/>
    <property type="match status" value="1"/>
</dbReference>
<dbReference type="Gene3D" id="3.10.50.10">
    <property type="match status" value="1"/>
</dbReference>
<keyword evidence="4" id="KW-0732">Signal</keyword>
<dbReference type="InterPro" id="IPR002477">
    <property type="entry name" value="Peptidoglycan-bd-like"/>
</dbReference>
<dbReference type="Pfam" id="PF01471">
    <property type="entry name" value="PG_binding_1"/>
    <property type="match status" value="1"/>
</dbReference>
<feature type="signal peptide" evidence="4">
    <location>
        <begin position="1"/>
        <end position="25"/>
    </location>
</feature>
<sequence length="461" mass="51941">MKKKITLITILFFLVSLLIPMMATADIQYGSRTLNQTSSGSDVAQLQQYLFDLSYLSHTPTSFYSASTRNAVRDFQRDHDLRPNNGFANIQTQVAVQQQWLLHSGSAPSIPVPEEPQPVPQPEPEPQPEPTPEPAPTPQPTPSSERKILGYYTVDYPGDKVSYNSLANYGDHFNAMSTFSYRVDGNGNLHGTAPTDGLTLAKSKGIETYALIHNYVYPTGFDIDIASNLLSRPSARQNLINQLKQILPAHGYAGVNVDLEYIRATERPNYTQFIKELKEELGPLGYTVIVSVTGKTFDDRTSPWGGVFDFPALGEHADYVQIMTYDEHWFGGTPGPVASIGYVERALNYALSTIPKEKILLGIAAYGYDWYGSNTKVVNYHSVPKLLDQYNITPSWDDKAKSPYFFYTDERGLRHEVWYENPRSMAYKLELVNKHDLGGIGIWRLGFEDQSFWDEVDKFMK</sequence>
<keyword evidence="2" id="KW-0326">Glycosidase</keyword>
<dbReference type="PANTHER" id="PTHR46066:SF2">
    <property type="entry name" value="CHITINASE DOMAIN-CONTAINING PROTEIN 1"/>
    <property type="match status" value="1"/>
</dbReference>
<evidence type="ECO:0000256" key="3">
    <source>
        <dbReference type="SAM" id="MobiDB-lite"/>
    </source>
</evidence>
<evidence type="ECO:0000313" key="7">
    <source>
        <dbReference type="Proteomes" id="UP000366051"/>
    </source>
</evidence>
<dbReference type="Proteomes" id="UP000366051">
    <property type="component" value="Chromosome"/>
</dbReference>
<dbReference type="AlphaFoldDB" id="A0A5Q2MXB7"/>
<dbReference type="KEGG" id="hcv:FTV88_0995"/>
<proteinExistence type="predicted"/>
<dbReference type="Pfam" id="PF00704">
    <property type="entry name" value="Glyco_hydro_18"/>
    <property type="match status" value="1"/>
</dbReference>
<name>A0A5Q2MXB7_9FIRM</name>
<dbReference type="SMART" id="SM00636">
    <property type="entry name" value="Glyco_18"/>
    <property type="match status" value="1"/>
</dbReference>
<evidence type="ECO:0000313" key="6">
    <source>
        <dbReference type="EMBL" id="QGG47147.1"/>
    </source>
</evidence>
<dbReference type="InterPro" id="IPR011583">
    <property type="entry name" value="Chitinase_II/V-like_cat"/>
</dbReference>
<keyword evidence="1 6" id="KW-0378">Hydrolase</keyword>
<dbReference type="CDD" id="cd02874">
    <property type="entry name" value="GH18_CFLE_spore_hydrolase"/>
    <property type="match status" value="1"/>
</dbReference>
<accession>A0A5Q2MXB7</accession>
<keyword evidence="7" id="KW-1185">Reference proteome</keyword>
<dbReference type="InterPro" id="IPR029070">
    <property type="entry name" value="Chitinase_insertion_sf"/>
</dbReference>
<dbReference type="InterPro" id="IPR036365">
    <property type="entry name" value="PGBD-like_sf"/>
</dbReference>
<dbReference type="InterPro" id="IPR041704">
    <property type="entry name" value="CFLE_GH18"/>
</dbReference>
<dbReference type="EMBL" id="CP045875">
    <property type="protein sequence ID" value="QGG47147.1"/>
    <property type="molecule type" value="Genomic_DNA"/>
</dbReference>
<dbReference type="PANTHER" id="PTHR46066">
    <property type="entry name" value="CHITINASE DOMAIN-CONTAINING PROTEIN 1 FAMILY MEMBER"/>
    <property type="match status" value="1"/>
</dbReference>
<feature type="compositionally biased region" description="Pro residues" evidence="3">
    <location>
        <begin position="110"/>
        <end position="141"/>
    </location>
</feature>
<reference evidence="7" key="1">
    <citation type="submission" date="2019-11" db="EMBL/GenBank/DDBJ databases">
        <title>Genome sequence of Heliorestis convoluta strain HH, an alkaliphilic and minimalistic phototrophic bacterium from a soda lake in Egypt.</title>
        <authorList>
            <person name="Dewey E.D."/>
            <person name="Stokes L.M."/>
            <person name="Burchell B.M."/>
            <person name="Shaffer K.N."/>
            <person name="Huntington A.M."/>
            <person name="Baker J.M."/>
            <person name="Nadendla S."/>
            <person name="Giglio M.G."/>
            <person name="Touchman J.W."/>
            <person name="Blankenship R.E."/>
            <person name="Madigan M.T."/>
            <person name="Sattley W.M."/>
        </authorList>
    </citation>
    <scope>NUCLEOTIDE SEQUENCE [LARGE SCALE GENOMIC DNA]</scope>
    <source>
        <strain evidence="7">HH</strain>
    </source>
</reference>
<dbReference type="PROSITE" id="PS51910">
    <property type="entry name" value="GH18_2"/>
    <property type="match status" value="1"/>
</dbReference>
<evidence type="ECO:0000256" key="2">
    <source>
        <dbReference type="ARBA" id="ARBA00023295"/>
    </source>
</evidence>
<dbReference type="SUPFAM" id="SSF51445">
    <property type="entry name" value="(Trans)glycosidases"/>
    <property type="match status" value="1"/>
</dbReference>
<feature type="chain" id="PRO_5024320159" evidence="4">
    <location>
        <begin position="26"/>
        <end position="461"/>
    </location>
</feature>
<dbReference type="GO" id="GO:0005975">
    <property type="term" value="P:carbohydrate metabolic process"/>
    <property type="evidence" value="ECO:0007669"/>
    <property type="project" value="InterPro"/>
</dbReference>
<feature type="domain" description="GH18" evidence="5">
    <location>
        <begin position="146"/>
        <end position="461"/>
    </location>
</feature>
<dbReference type="InterPro" id="IPR001223">
    <property type="entry name" value="Glyco_hydro18_cat"/>
</dbReference>
<dbReference type="Gene3D" id="3.20.20.80">
    <property type="entry name" value="Glycosidases"/>
    <property type="match status" value="1"/>
</dbReference>
<protein>
    <submittedName>
        <fullName evidence="6">Glycosyl hydrolase family 18 domain protein</fullName>
    </submittedName>
</protein>
<dbReference type="SUPFAM" id="SSF47090">
    <property type="entry name" value="PGBD-like"/>
    <property type="match status" value="1"/>
</dbReference>
<feature type="region of interest" description="Disordered" evidence="3">
    <location>
        <begin position="106"/>
        <end position="145"/>
    </location>
</feature>
<dbReference type="InterPro" id="IPR036366">
    <property type="entry name" value="PGBDSf"/>
</dbReference>
<evidence type="ECO:0000256" key="1">
    <source>
        <dbReference type="ARBA" id="ARBA00022801"/>
    </source>
</evidence>
<evidence type="ECO:0000259" key="5">
    <source>
        <dbReference type="PROSITE" id="PS51910"/>
    </source>
</evidence>
<gene>
    <name evidence="6" type="primary">yaaH</name>
    <name evidence="6" type="ORF">FTV88_0995</name>
</gene>
<organism evidence="6 7">
    <name type="scientific">Heliorestis convoluta</name>
    <dbReference type="NCBI Taxonomy" id="356322"/>
    <lineage>
        <taxon>Bacteria</taxon>
        <taxon>Bacillati</taxon>
        <taxon>Bacillota</taxon>
        <taxon>Clostridia</taxon>
        <taxon>Eubacteriales</taxon>
        <taxon>Heliobacteriaceae</taxon>
        <taxon>Heliorestis</taxon>
    </lineage>
</organism>
<evidence type="ECO:0000256" key="4">
    <source>
        <dbReference type="SAM" id="SignalP"/>
    </source>
</evidence>
<dbReference type="GO" id="GO:0016798">
    <property type="term" value="F:hydrolase activity, acting on glycosyl bonds"/>
    <property type="evidence" value="ECO:0007669"/>
    <property type="project" value="UniProtKB-KW"/>
</dbReference>
<dbReference type="InterPro" id="IPR017853">
    <property type="entry name" value="GH"/>
</dbReference>
<dbReference type="GO" id="GO:0008061">
    <property type="term" value="F:chitin binding"/>
    <property type="evidence" value="ECO:0007669"/>
    <property type="project" value="InterPro"/>
</dbReference>